<proteinExistence type="predicted"/>
<organism evidence="1 2">
    <name type="scientific">Burkholderia singularis</name>
    <dbReference type="NCBI Taxonomy" id="1503053"/>
    <lineage>
        <taxon>Bacteria</taxon>
        <taxon>Pseudomonadati</taxon>
        <taxon>Pseudomonadota</taxon>
        <taxon>Betaproteobacteria</taxon>
        <taxon>Burkholderiales</taxon>
        <taxon>Burkholderiaceae</taxon>
        <taxon>Burkholderia</taxon>
        <taxon>pseudomallei group</taxon>
    </lineage>
</organism>
<reference evidence="1 2" key="1">
    <citation type="submission" date="2017-04" db="EMBL/GenBank/DDBJ databases">
        <authorList>
            <person name="Afonso C.L."/>
            <person name="Miller P.J."/>
            <person name="Scott M.A."/>
            <person name="Spackman E."/>
            <person name="Goraichik I."/>
            <person name="Dimitrov K.M."/>
            <person name="Suarez D.L."/>
            <person name="Swayne D.E."/>
        </authorList>
    </citation>
    <scope>NUCLEOTIDE SEQUENCE [LARGE SCALE GENOMIC DNA]</scope>
    <source>
        <strain evidence="1">LMG 28154</strain>
    </source>
</reference>
<dbReference type="AlphaFoldDB" id="A0A238H058"/>
<evidence type="ECO:0000313" key="1">
    <source>
        <dbReference type="EMBL" id="SMF98601.1"/>
    </source>
</evidence>
<gene>
    <name evidence="1" type="ORF">BSIN_1880</name>
</gene>
<dbReference type="EMBL" id="FXAN01000032">
    <property type="protein sequence ID" value="SMF98601.1"/>
    <property type="molecule type" value="Genomic_DNA"/>
</dbReference>
<dbReference type="Proteomes" id="UP000198460">
    <property type="component" value="Unassembled WGS sequence"/>
</dbReference>
<accession>A0A238H058</accession>
<protein>
    <submittedName>
        <fullName evidence="1">Uncharacterized protein</fullName>
    </submittedName>
</protein>
<name>A0A238H058_9BURK</name>
<sequence>MFWMILLDISHEATEEQHHVRHWAEFINGVATMKTYHSHFIYLFPK</sequence>
<evidence type="ECO:0000313" key="2">
    <source>
        <dbReference type="Proteomes" id="UP000198460"/>
    </source>
</evidence>